<proteinExistence type="predicted"/>
<dbReference type="Proteomes" id="UP000463857">
    <property type="component" value="Chromosome"/>
</dbReference>
<dbReference type="Gene3D" id="3.20.20.120">
    <property type="entry name" value="Enolase-like C-terminal domain"/>
    <property type="match status" value="1"/>
</dbReference>
<evidence type="ECO:0000256" key="3">
    <source>
        <dbReference type="ARBA" id="ARBA00023239"/>
    </source>
</evidence>
<name>A0A7L4YMW7_9ACTN</name>
<reference evidence="5 6" key="1">
    <citation type="journal article" date="2018" name="Int. J. Syst. Evol. Microbiol.">
        <title>Epidermidibacterium keratini gen. nov., sp. nov., a member of the family Sporichthyaceae, isolated from keratin epidermis.</title>
        <authorList>
            <person name="Lee D.G."/>
            <person name="Trujillo M.E."/>
            <person name="Kang S."/>
            <person name="Nam J.J."/>
            <person name="Kim Y.J."/>
        </authorList>
    </citation>
    <scope>NUCLEOTIDE SEQUENCE [LARGE SCALE GENOMIC DNA]</scope>
    <source>
        <strain evidence="5 6">EPI-7</strain>
    </source>
</reference>
<dbReference type="PROSITE" id="PS00909">
    <property type="entry name" value="MR_MLE_2"/>
    <property type="match status" value="1"/>
</dbReference>
<dbReference type="Pfam" id="PF13378">
    <property type="entry name" value="MR_MLE_C"/>
    <property type="match status" value="1"/>
</dbReference>
<organism evidence="5 6">
    <name type="scientific">Epidermidibacterium keratini</name>
    <dbReference type="NCBI Taxonomy" id="1891644"/>
    <lineage>
        <taxon>Bacteria</taxon>
        <taxon>Bacillati</taxon>
        <taxon>Actinomycetota</taxon>
        <taxon>Actinomycetes</taxon>
        <taxon>Sporichthyales</taxon>
        <taxon>Sporichthyaceae</taxon>
        <taxon>Epidermidibacterium</taxon>
    </lineage>
</organism>
<dbReference type="KEGG" id="eke:EK0264_10240"/>
<dbReference type="InterPro" id="IPR036849">
    <property type="entry name" value="Enolase-like_C_sf"/>
</dbReference>
<dbReference type="NCBIfam" id="NF010624">
    <property type="entry name" value="PRK14017.1"/>
    <property type="match status" value="1"/>
</dbReference>
<evidence type="ECO:0000259" key="4">
    <source>
        <dbReference type="SMART" id="SM00922"/>
    </source>
</evidence>
<dbReference type="GO" id="GO:0046872">
    <property type="term" value="F:metal ion binding"/>
    <property type="evidence" value="ECO:0007669"/>
    <property type="project" value="UniProtKB-KW"/>
</dbReference>
<accession>A0A7L4YMW7</accession>
<dbReference type="GO" id="GO:0009063">
    <property type="term" value="P:amino acid catabolic process"/>
    <property type="evidence" value="ECO:0007669"/>
    <property type="project" value="InterPro"/>
</dbReference>
<feature type="domain" description="Mandelate racemase/muconate lactonizing enzyme C-terminal" evidence="4">
    <location>
        <begin position="125"/>
        <end position="230"/>
    </location>
</feature>
<dbReference type="InterPro" id="IPR013342">
    <property type="entry name" value="Mandelate_racemase_C"/>
</dbReference>
<dbReference type="AlphaFoldDB" id="A0A7L4YMW7"/>
<dbReference type="SUPFAM" id="SSF54826">
    <property type="entry name" value="Enolase N-terminal domain-like"/>
    <property type="match status" value="1"/>
</dbReference>
<keyword evidence="6" id="KW-1185">Reference proteome</keyword>
<dbReference type="InParanoid" id="A0A7L4YMW7"/>
<dbReference type="InterPro" id="IPR034593">
    <property type="entry name" value="DgoD-like"/>
</dbReference>
<keyword evidence="3 5" id="KW-0456">Lyase</keyword>
<dbReference type="EMBL" id="CP047156">
    <property type="protein sequence ID" value="QHC00631.1"/>
    <property type="molecule type" value="Genomic_DNA"/>
</dbReference>
<dbReference type="EC" id="4.2.1.6" evidence="5"/>
<keyword evidence="2" id="KW-0460">Magnesium</keyword>
<evidence type="ECO:0000256" key="2">
    <source>
        <dbReference type="ARBA" id="ARBA00022842"/>
    </source>
</evidence>
<dbReference type="PANTHER" id="PTHR48080">
    <property type="entry name" value="D-GALACTONATE DEHYDRATASE-RELATED"/>
    <property type="match status" value="1"/>
</dbReference>
<dbReference type="PROSITE" id="PS00908">
    <property type="entry name" value="MR_MLE_1"/>
    <property type="match status" value="1"/>
</dbReference>
<dbReference type="FunFam" id="3.30.390.10:FF:000003">
    <property type="entry name" value="D-galactonate dehydratase"/>
    <property type="match status" value="1"/>
</dbReference>
<dbReference type="InterPro" id="IPR023592">
    <property type="entry name" value="Galactonate_deHydtase"/>
</dbReference>
<dbReference type="GO" id="GO:0034194">
    <property type="term" value="P:D-galactonate catabolic process"/>
    <property type="evidence" value="ECO:0007669"/>
    <property type="project" value="InterPro"/>
</dbReference>
<dbReference type="SFLD" id="SFLDS00001">
    <property type="entry name" value="Enolase"/>
    <property type="match status" value="1"/>
</dbReference>
<dbReference type="Gene3D" id="3.30.390.10">
    <property type="entry name" value="Enolase-like, N-terminal domain"/>
    <property type="match status" value="1"/>
</dbReference>
<sequence length="381" mass="41234">MKITSVETFLVAPRWLFVRIGTDEGIVGWGEPVIEGRAQTVRAAVHELEEVLLGADPLRIEDLWQVMTKGTFYRGGPVLSSAVAGIDQALWDIAGKARGVPVHELLGGPVRDTLRMYGWVGGDTPTEVRDVIAQQVEAGLTAIKMNVSGRMSPIASPVEIAAAVGRAEAAREVLGDERDFAIDFHGRVSKANARRLLALLQDSAPMFVEEPLVPEHSHLLGELVGLSNIPLATGERLFSRTDMLPALQSGIAVVQPDISHAGGISETRRIASLAETFGVLVAPHCPLGPIALAASVQLDFATPNFLIQEQSLGIHYNAGSDLLDYLVDPSVFTMRDGYLDRPLGPGLGIEIDEQAVRDADRRGHDWKSPVWRHDDGSFAEW</sequence>
<evidence type="ECO:0000256" key="1">
    <source>
        <dbReference type="ARBA" id="ARBA00022723"/>
    </source>
</evidence>
<dbReference type="GO" id="GO:0008869">
    <property type="term" value="F:galactonate dehydratase activity"/>
    <property type="evidence" value="ECO:0007669"/>
    <property type="project" value="UniProtKB-EC"/>
</dbReference>
<gene>
    <name evidence="5" type="primary">dgoD</name>
    <name evidence="5" type="ORF">EK0264_10240</name>
</gene>
<dbReference type="RefSeq" id="WP_159545307.1">
    <property type="nucleotide sequence ID" value="NZ_CP047156.1"/>
</dbReference>
<dbReference type="InterPro" id="IPR013341">
    <property type="entry name" value="Mandelate_racemase_N_dom"/>
</dbReference>
<dbReference type="SUPFAM" id="SSF51604">
    <property type="entry name" value="Enolase C-terminal domain-like"/>
    <property type="match status" value="1"/>
</dbReference>
<dbReference type="OrthoDB" id="5241672at2"/>
<dbReference type="InterPro" id="IPR029017">
    <property type="entry name" value="Enolase-like_N"/>
</dbReference>
<dbReference type="InterPro" id="IPR029065">
    <property type="entry name" value="Enolase_C-like"/>
</dbReference>
<evidence type="ECO:0000313" key="6">
    <source>
        <dbReference type="Proteomes" id="UP000463857"/>
    </source>
</evidence>
<dbReference type="SFLD" id="SFLDG00179">
    <property type="entry name" value="mandelate_racemase"/>
    <property type="match status" value="1"/>
</dbReference>
<protein>
    <submittedName>
        <fullName evidence="5">Galactonate dehydratase</fullName>
        <ecNumber evidence="5">4.2.1.6</ecNumber>
    </submittedName>
</protein>
<dbReference type="SFLD" id="SFLDF00003">
    <property type="entry name" value="D-galactonate_dehydratase"/>
    <property type="match status" value="1"/>
</dbReference>
<dbReference type="InterPro" id="IPR018110">
    <property type="entry name" value="Mandel_Rmase/mucon_lact_enz_CS"/>
</dbReference>
<dbReference type="SMART" id="SM00922">
    <property type="entry name" value="MR_MLE"/>
    <property type="match status" value="1"/>
</dbReference>
<keyword evidence="1" id="KW-0479">Metal-binding</keyword>
<dbReference type="Pfam" id="PF02746">
    <property type="entry name" value="MR_MLE_N"/>
    <property type="match status" value="1"/>
</dbReference>
<evidence type="ECO:0000313" key="5">
    <source>
        <dbReference type="EMBL" id="QHC00631.1"/>
    </source>
</evidence>
<dbReference type="PANTHER" id="PTHR48080:SF2">
    <property type="entry name" value="D-GALACTONATE DEHYDRATASE"/>
    <property type="match status" value="1"/>
</dbReference>